<gene>
    <name evidence="7" type="ORF">G3I18_06710</name>
</gene>
<keyword evidence="4" id="KW-0067">ATP-binding</keyword>
<evidence type="ECO:0000256" key="3">
    <source>
        <dbReference type="ARBA" id="ARBA00022777"/>
    </source>
</evidence>
<keyword evidence="2" id="KW-0547">Nucleotide-binding</keyword>
<keyword evidence="1" id="KW-0808">Transferase</keyword>
<evidence type="ECO:0000256" key="2">
    <source>
        <dbReference type="ARBA" id="ARBA00022741"/>
    </source>
</evidence>
<evidence type="ECO:0000256" key="4">
    <source>
        <dbReference type="ARBA" id="ARBA00022840"/>
    </source>
</evidence>
<feature type="region of interest" description="Disordered" evidence="5">
    <location>
        <begin position="123"/>
        <end position="203"/>
    </location>
</feature>
<proteinExistence type="predicted"/>
<organism evidence="7 8">
    <name type="scientific">Actinospica acidiphila</name>
    <dbReference type="NCBI Taxonomy" id="304899"/>
    <lineage>
        <taxon>Bacteria</taxon>
        <taxon>Bacillati</taxon>
        <taxon>Actinomycetota</taxon>
        <taxon>Actinomycetes</taxon>
        <taxon>Catenulisporales</taxon>
        <taxon>Actinospicaceae</taxon>
        <taxon>Actinospica</taxon>
    </lineage>
</organism>
<dbReference type="RefSeq" id="WP_163086967.1">
    <property type="nucleotide sequence ID" value="NZ_JAAGNA010000229.1"/>
</dbReference>
<accession>A0A9X5CGZ0</accession>
<dbReference type="AlphaFoldDB" id="A0A9X5CGZ0"/>
<dbReference type="EMBL" id="JAAGNA010000229">
    <property type="protein sequence ID" value="NEC48267.1"/>
    <property type="molecule type" value="Genomic_DNA"/>
</dbReference>
<evidence type="ECO:0000256" key="5">
    <source>
        <dbReference type="SAM" id="MobiDB-lite"/>
    </source>
</evidence>
<evidence type="ECO:0000313" key="8">
    <source>
        <dbReference type="Proteomes" id="UP000471745"/>
    </source>
</evidence>
<dbReference type="GO" id="GO:0016301">
    <property type="term" value="F:kinase activity"/>
    <property type="evidence" value="ECO:0007669"/>
    <property type="project" value="UniProtKB-KW"/>
</dbReference>
<sequence>MSVIHRTTLEPTKLELLAGWLPTRPWYRGGPQEPKLSKAGGFRLDDPEGEVGIEFMVVRDDSGDTPVDYLVPLTYRGAPLDGADAALLGTAEHGVLGRRWIYDACHDPVAIAELAALVEGRAEPQAQSVSDTPDREVSRALAGEGPVPAEYPAVEDTEEHTGLTAPDGTALRVLRTPHPAPDGAPQAEPGTAGHVTGAWDAPDGTRVQGLMVLLLTPPPAP</sequence>
<dbReference type="GO" id="GO:0005524">
    <property type="term" value="F:ATP binding"/>
    <property type="evidence" value="ECO:0007669"/>
    <property type="project" value="UniProtKB-KW"/>
</dbReference>
<keyword evidence="8" id="KW-1185">Reference proteome</keyword>
<keyword evidence="3" id="KW-0418">Kinase</keyword>
<dbReference type="Pfam" id="PF18085">
    <property type="entry name" value="Mak_N_cap"/>
    <property type="match status" value="1"/>
</dbReference>
<evidence type="ECO:0000259" key="6">
    <source>
        <dbReference type="Pfam" id="PF18085"/>
    </source>
</evidence>
<protein>
    <submittedName>
        <fullName evidence="7">1,4-alpha-glucan branching protein</fullName>
    </submittedName>
</protein>
<evidence type="ECO:0000256" key="1">
    <source>
        <dbReference type="ARBA" id="ARBA00022679"/>
    </source>
</evidence>
<dbReference type="Proteomes" id="UP000471745">
    <property type="component" value="Unassembled WGS sequence"/>
</dbReference>
<feature type="domain" description="Maltokinase N-terminal cap" evidence="6">
    <location>
        <begin position="20"/>
        <end position="107"/>
    </location>
</feature>
<evidence type="ECO:0000313" key="7">
    <source>
        <dbReference type="EMBL" id="NEC48267.1"/>
    </source>
</evidence>
<name>A0A9X5CGZ0_9ACTN</name>
<comment type="caution">
    <text evidence="7">The sequence shown here is derived from an EMBL/GenBank/DDBJ whole genome shotgun (WGS) entry which is preliminary data.</text>
</comment>
<dbReference type="InterPro" id="IPR040999">
    <property type="entry name" value="Mak_N_cap"/>
</dbReference>
<reference evidence="7 8" key="1">
    <citation type="submission" date="2020-01" db="EMBL/GenBank/DDBJ databases">
        <title>Insect and environment-associated Actinomycetes.</title>
        <authorList>
            <person name="Currrie C."/>
            <person name="Chevrette M."/>
            <person name="Carlson C."/>
            <person name="Stubbendieck R."/>
            <person name="Wendt-Pienkowski E."/>
        </authorList>
    </citation>
    <scope>NUCLEOTIDE SEQUENCE [LARGE SCALE GENOMIC DNA]</scope>
    <source>
        <strain evidence="7 8">SID8189</strain>
    </source>
</reference>